<dbReference type="Gene3D" id="3.90.220.20">
    <property type="entry name" value="DNA methylase specificity domains"/>
    <property type="match status" value="1"/>
</dbReference>
<reference evidence="5 6" key="1">
    <citation type="journal article" date="2017" name="BMC Genomics">
        <title>Comparative genomic and phylogenomic analyses of the Bifidobacteriaceae family.</title>
        <authorList>
            <person name="Lugli G.A."/>
            <person name="Milani C."/>
            <person name="Turroni F."/>
            <person name="Duranti S."/>
            <person name="Mancabelli L."/>
            <person name="Mangifesta M."/>
            <person name="Ferrario C."/>
            <person name="Modesto M."/>
            <person name="Mattarelli P."/>
            <person name="Jiri K."/>
            <person name="van Sinderen D."/>
            <person name="Ventura M."/>
        </authorList>
    </citation>
    <scope>NUCLEOTIDE SEQUENCE [LARGE SCALE GENOMIC DNA]</scope>
    <source>
        <strain evidence="5 6">DSM 100196</strain>
    </source>
</reference>
<dbReference type="GO" id="GO:0009307">
    <property type="term" value="P:DNA restriction-modification system"/>
    <property type="evidence" value="ECO:0007669"/>
    <property type="project" value="UniProtKB-KW"/>
</dbReference>
<dbReference type="Proteomes" id="UP000216871">
    <property type="component" value="Unassembled WGS sequence"/>
</dbReference>
<dbReference type="Pfam" id="PF01420">
    <property type="entry name" value="Methylase_S"/>
    <property type="match status" value="1"/>
</dbReference>
<dbReference type="GO" id="GO:0003677">
    <property type="term" value="F:DNA binding"/>
    <property type="evidence" value="ECO:0007669"/>
    <property type="project" value="UniProtKB-KW"/>
</dbReference>
<name>A0A261FL51_9BIFI</name>
<evidence type="ECO:0000256" key="1">
    <source>
        <dbReference type="ARBA" id="ARBA00010923"/>
    </source>
</evidence>
<dbReference type="PANTHER" id="PTHR30408:SF12">
    <property type="entry name" value="TYPE I RESTRICTION ENZYME MJAVIII SPECIFICITY SUBUNIT"/>
    <property type="match status" value="1"/>
</dbReference>
<keyword evidence="3" id="KW-0238">DNA-binding</keyword>
<evidence type="ECO:0000313" key="5">
    <source>
        <dbReference type="EMBL" id="OZG59683.1"/>
    </source>
</evidence>
<dbReference type="AlphaFoldDB" id="A0A261FL51"/>
<evidence type="ECO:0000256" key="3">
    <source>
        <dbReference type="ARBA" id="ARBA00023125"/>
    </source>
</evidence>
<sequence>MTLTHRTFKLQYKCMHYTSAWEQRKLGEVASFGGGHTPSMADAANYLGGKNLWVTSQDVKQHYLDNTTTMISEKGAAELTRYPVGSLVMVTRSGILRHTLPVAMLRKPATVNQDIKAIQTNVSCSGSWLLQYFVAHNKSLLLEYGKTGTTVESIDFSKLKSMNLLMPSAREQQAIGSFFSRLDDLITLHQRKQLAMDPGWSALLDWLNHGILHRRKHMSA</sequence>
<proteinExistence type="inferred from homology"/>
<protein>
    <submittedName>
        <fullName evidence="5">HsdS specificity protein of type I restriction-modification system</fullName>
    </submittedName>
</protein>
<evidence type="ECO:0000313" key="6">
    <source>
        <dbReference type="Proteomes" id="UP000216871"/>
    </source>
</evidence>
<comment type="caution">
    <text evidence="5">The sequence shown here is derived from an EMBL/GenBank/DDBJ whole genome shotgun (WGS) entry which is preliminary data.</text>
</comment>
<keyword evidence="6" id="KW-1185">Reference proteome</keyword>
<gene>
    <name evidence="5" type="ORF">BMYO_1251</name>
</gene>
<dbReference type="EMBL" id="MWWW01000013">
    <property type="protein sequence ID" value="OZG59683.1"/>
    <property type="molecule type" value="Genomic_DNA"/>
</dbReference>
<dbReference type="InterPro" id="IPR044946">
    <property type="entry name" value="Restrct_endonuc_typeI_TRD_sf"/>
</dbReference>
<dbReference type="REBASE" id="385023">
    <property type="entry name" value="S3.Bmy100916ORF1249P"/>
</dbReference>
<dbReference type="RefSeq" id="WP_094667696.1">
    <property type="nucleotide sequence ID" value="NZ_MWWW01000013.1"/>
</dbReference>
<organism evidence="5 6">
    <name type="scientific">Bifidobacterium myosotis</name>
    <dbReference type="NCBI Taxonomy" id="1630166"/>
    <lineage>
        <taxon>Bacteria</taxon>
        <taxon>Bacillati</taxon>
        <taxon>Actinomycetota</taxon>
        <taxon>Actinomycetes</taxon>
        <taxon>Bifidobacteriales</taxon>
        <taxon>Bifidobacteriaceae</taxon>
        <taxon>Bifidobacterium</taxon>
    </lineage>
</organism>
<accession>A0A261FL51</accession>
<comment type="similarity">
    <text evidence="1">Belongs to the type-I restriction system S methylase family.</text>
</comment>
<dbReference type="SUPFAM" id="SSF116734">
    <property type="entry name" value="DNA methylase specificity domain"/>
    <property type="match status" value="1"/>
</dbReference>
<dbReference type="CDD" id="cd17249">
    <property type="entry name" value="RMtype1_S_EcoR124I-TRD2-CR2_like"/>
    <property type="match status" value="1"/>
</dbReference>
<evidence type="ECO:0000256" key="2">
    <source>
        <dbReference type="ARBA" id="ARBA00022747"/>
    </source>
</evidence>
<dbReference type="PANTHER" id="PTHR30408">
    <property type="entry name" value="TYPE-1 RESTRICTION ENZYME ECOKI SPECIFICITY PROTEIN"/>
    <property type="match status" value="1"/>
</dbReference>
<feature type="domain" description="Type I restriction modification DNA specificity" evidence="4">
    <location>
        <begin position="20"/>
        <end position="192"/>
    </location>
</feature>
<dbReference type="OrthoDB" id="3197085at2"/>
<evidence type="ECO:0000259" key="4">
    <source>
        <dbReference type="Pfam" id="PF01420"/>
    </source>
</evidence>
<keyword evidence="2" id="KW-0680">Restriction system</keyword>
<dbReference type="InterPro" id="IPR000055">
    <property type="entry name" value="Restrct_endonuc_typeI_TRD"/>
</dbReference>
<dbReference type="InterPro" id="IPR052021">
    <property type="entry name" value="Type-I_RS_S_subunit"/>
</dbReference>